<name>A0A6C0K7P3_9ZZZZ</name>
<dbReference type="EMBL" id="MN740813">
    <property type="protein sequence ID" value="QHU13096.1"/>
    <property type="molecule type" value="Genomic_DNA"/>
</dbReference>
<evidence type="ECO:0000256" key="1">
    <source>
        <dbReference type="SAM" id="MobiDB-lite"/>
    </source>
</evidence>
<feature type="region of interest" description="Disordered" evidence="1">
    <location>
        <begin position="1"/>
        <end position="47"/>
    </location>
</feature>
<feature type="compositionally biased region" description="Basic residues" evidence="1">
    <location>
        <begin position="20"/>
        <end position="31"/>
    </location>
</feature>
<dbReference type="AlphaFoldDB" id="A0A6C0K7P3"/>
<proteinExistence type="predicted"/>
<organism evidence="2">
    <name type="scientific">viral metagenome</name>
    <dbReference type="NCBI Taxonomy" id="1070528"/>
    <lineage>
        <taxon>unclassified sequences</taxon>
        <taxon>metagenomes</taxon>
        <taxon>organismal metagenomes</taxon>
    </lineage>
</organism>
<accession>A0A6C0K7P3</accession>
<evidence type="ECO:0000313" key="2">
    <source>
        <dbReference type="EMBL" id="QHU13096.1"/>
    </source>
</evidence>
<protein>
    <submittedName>
        <fullName evidence="2">Uncharacterized protein</fullName>
    </submittedName>
</protein>
<sequence>MPGEVSAYSTLKSEPGPVGGRRRSRRARRGGMKGGEEKAPAPALGPAPAQLKVAGEEAAKVVGGVMEGGRRKRSTAKKIAGELKRVAKKAKKLTMKLMKMRHRK</sequence>
<reference evidence="2" key="1">
    <citation type="journal article" date="2020" name="Nature">
        <title>Giant virus diversity and host interactions through global metagenomics.</title>
        <authorList>
            <person name="Schulz F."/>
            <person name="Roux S."/>
            <person name="Paez-Espino D."/>
            <person name="Jungbluth S."/>
            <person name="Walsh D.A."/>
            <person name="Denef V.J."/>
            <person name="McMahon K.D."/>
            <person name="Konstantinidis K.T."/>
            <person name="Eloe-Fadrosh E.A."/>
            <person name="Kyrpides N.C."/>
            <person name="Woyke T."/>
        </authorList>
    </citation>
    <scope>NUCLEOTIDE SEQUENCE</scope>
    <source>
        <strain evidence="2">GVMAG-S-1101176-114</strain>
    </source>
</reference>